<dbReference type="InterPro" id="IPR056924">
    <property type="entry name" value="SH3_Tf2-1"/>
</dbReference>
<dbReference type="Pfam" id="PF24626">
    <property type="entry name" value="SH3_Tf2-1"/>
    <property type="match status" value="1"/>
</dbReference>
<name>A0AAF0UAZ5_SOLVR</name>
<protein>
    <submittedName>
        <fullName evidence="3">Uncharacterized protein</fullName>
    </submittedName>
</protein>
<keyword evidence="4" id="KW-1185">Reference proteome</keyword>
<reference evidence="3" key="1">
    <citation type="submission" date="2023-08" db="EMBL/GenBank/DDBJ databases">
        <title>A de novo genome assembly of Solanum verrucosum Schlechtendal, a Mexican diploid species geographically isolated from the other diploid A-genome species in potato relatives.</title>
        <authorList>
            <person name="Hosaka K."/>
        </authorList>
    </citation>
    <scope>NUCLEOTIDE SEQUENCE</scope>
    <source>
        <tissue evidence="3">Young leaves</tissue>
    </source>
</reference>
<feature type="domain" description="Chromo" evidence="1">
    <location>
        <begin position="98"/>
        <end position="145"/>
    </location>
</feature>
<dbReference type="PANTHER" id="PTHR46148">
    <property type="entry name" value="CHROMO DOMAIN-CONTAINING PROTEIN"/>
    <property type="match status" value="1"/>
</dbReference>
<dbReference type="InterPro" id="IPR016197">
    <property type="entry name" value="Chromo-like_dom_sf"/>
</dbReference>
<dbReference type="PANTHER" id="PTHR46148:SF56">
    <property type="entry name" value="RETROTRANSPOSON PROTEIN"/>
    <property type="match status" value="1"/>
</dbReference>
<evidence type="ECO:0000313" key="3">
    <source>
        <dbReference type="EMBL" id="WMV42508.1"/>
    </source>
</evidence>
<feature type="domain" description="Tf2-1-like SH3-like" evidence="2">
    <location>
        <begin position="9"/>
        <end position="72"/>
    </location>
</feature>
<dbReference type="SUPFAM" id="SSF54160">
    <property type="entry name" value="Chromo domain-like"/>
    <property type="match status" value="1"/>
</dbReference>
<sequence>MALEFEVDDWVYLRVSPMKGVMRFGKKGKLSPRYIGPYGISKRMRNVAYELELPQELAAVHPVFHISMLKKCMGDHSLIIPTENIEIKDSFSYKEIPVQILDHQVRKLRTKMVASVKVLWRNQFVEEATWEAEEYMKKIYPHLFETIENADQGIRRKEKRKEEGEKGKLIKIDQGSWCFAKNLLLSGADVGIFLISPSGRPYSYASTSIENITHKFLEWKLENPNVVDQANEGKSNVFKTFDDLYEEVQIMNEKEKNRKWRYKILYPGSQVPPDKQRLEKLVAHKLRLEKIKEEANNYDLTEKFEFDLNVVPSQDEGESSGTH</sequence>
<organism evidence="3 4">
    <name type="scientific">Solanum verrucosum</name>
    <dbReference type="NCBI Taxonomy" id="315347"/>
    <lineage>
        <taxon>Eukaryota</taxon>
        <taxon>Viridiplantae</taxon>
        <taxon>Streptophyta</taxon>
        <taxon>Embryophyta</taxon>
        <taxon>Tracheophyta</taxon>
        <taxon>Spermatophyta</taxon>
        <taxon>Magnoliopsida</taxon>
        <taxon>eudicotyledons</taxon>
        <taxon>Gunneridae</taxon>
        <taxon>Pentapetalae</taxon>
        <taxon>asterids</taxon>
        <taxon>lamiids</taxon>
        <taxon>Solanales</taxon>
        <taxon>Solanaceae</taxon>
        <taxon>Solanoideae</taxon>
        <taxon>Solaneae</taxon>
        <taxon>Solanum</taxon>
    </lineage>
</organism>
<dbReference type="Pfam" id="PF00385">
    <property type="entry name" value="Chromo"/>
    <property type="match status" value="1"/>
</dbReference>
<accession>A0AAF0UAZ5</accession>
<dbReference type="EMBL" id="CP133619">
    <property type="protein sequence ID" value="WMV42508.1"/>
    <property type="molecule type" value="Genomic_DNA"/>
</dbReference>
<dbReference type="InterPro" id="IPR023780">
    <property type="entry name" value="Chromo_domain"/>
</dbReference>
<gene>
    <name evidence="3" type="ORF">MTR67_035893</name>
</gene>
<evidence type="ECO:0000259" key="1">
    <source>
        <dbReference type="Pfam" id="PF00385"/>
    </source>
</evidence>
<dbReference type="AlphaFoldDB" id="A0AAF0UAZ5"/>
<proteinExistence type="predicted"/>
<evidence type="ECO:0000259" key="2">
    <source>
        <dbReference type="Pfam" id="PF24626"/>
    </source>
</evidence>
<evidence type="ECO:0000313" key="4">
    <source>
        <dbReference type="Proteomes" id="UP001234989"/>
    </source>
</evidence>
<dbReference type="Proteomes" id="UP001234989">
    <property type="component" value="Chromosome 8"/>
</dbReference>